<dbReference type="InterPro" id="IPR000073">
    <property type="entry name" value="AB_hydrolase_1"/>
</dbReference>
<evidence type="ECO:0000259" key="1">
    <source>
        <dbReference type="Pfam" id="PF00561"/>
    </source>
</evidence>
<reference evidence="2 3" key="1">
    <citation type="submission" date="2024-07" db="EMBL/GenBank/DDBJ databases">
        <authorList>
            <person name="Thanompreechachai J."/>
            <person name="Duangmal K."/>
        </authorList>
    </citation>
    <scope>NUCLEOTIDE SEQUENCE [LARGE SCALE GENOMIC DNA]</scope>
    <source>
        <strain evidence="2 3">KCTC 19886</strain>
    </source>
</reference>
<evidence type="ECO:0000313" key="2">
    <source>
        <dbReference type="EMBL" id="MEW9264272.1"/>
    </source>
</evidence>
<dbReference type="PANTHER" id="PTHR43433:SF5">
    <property type="entry name" value="AB HYDROLASE-1 DOMAIN-CONTAINING PROTEIN"/>
    <property type="match status" value="1"/>
</dbReference>
<dbReference type="Proteomes" id="UP001555826">
    <property type="component" value="Unassembled WGS sequence"/>
</dbReference>
<gene>
    <name evidence="2" type="ORF">AB1207_05910</name>
</gene>
<evidence type="ECO:0000313" key="3">
    <source>
        <dbReference type="Proteomes" id="UP001555826"/>
    </source>
</evidence>
<accession>A0ABV3P428</accession>
<keyword evidence="2" id="KW-0378">Hydrolase</keyword>
<keyword evidence="3" id="KW-1185">Reference proteome</keyword>
<dbReference type="EMBL" id="JBFNQN010000003">
    <property type="protein sequence ID" value="MEW9264272.1"/>
    <property type="molecule type" value="Genomic_DNA"/>
</dbReference>
<sequence>MPADAPDSAPREHTVPVADGVELWARESGDPTGTPVLLVMGAASSGVLWPDALVERLGRRHRVVVWDHRDTGRSTRAVDVAPYELRDLATDAVRVLDHLGVQRAHVVGMSMGGLLTQLLLLDHPDRVLSATLFCTGALAGAPGGEGLPGPHPDLLALWSRLGETRDEDAEMEFRVEHWQALAGAVVPFPREEVLALERGAVAHGGPADASSATAHARAGTSGLARGAELAGVRVPTLVVEAPEDPAYPPPTARHLADSVPGARLVTVPGMGHALPAAVLEPFGDAVEGHLDAVDAAKP</sequence>
<dbReference type="GO" id="GO:0016787">
    <property type="term" value="F:hydrolase activity"/>
    <property type="evidence" value="ECO:0007669"/>
    <property type="project" value="UniProtKB-KW"/>
</dbReference>
<protein>
    <submittedName>
        <fullName evidence="2">Alpha/beta fold hydrolase</fullName>
    </submittedName>
</protein>
<organism evidence="2 3">
    <name type="scientific">Kineococcus endophyticus</name>
    <dbReference type="NCBI Taxonomy" id="1181883"/>
    <lineage>
        <taxon>Bacteria</taxon>
        <taxon>Bacillati</taxon>
        <taxon>Actinomycetota</taxon>
        <taxon>Actinomycetes</taxon>
        <taxon>Kineosporiales</taxon>
        <taxon>Kineosporiaceae</taxon>
        <taxon>Kineococcus</taxon>
    </lineage>
</organism>
<comment type="caution">
    <text evidence="2">The sequence shown here is derived from an EMBL/GenBank/DDBJ whole genome shotgun (WGS) entry which is preliminary data.</text>
</comment>
<dbReference type="InterPro" id="IPR029058">
    <property type="entry name" value="AB_hydrolase_fold"/>
</dbReference>
<dbReference type="Gene3D" id="3.40.50.1820">
    <property type="entry name" value="alpha/beta hydrolase"/>
    <property type="match status" value="1"/>
</dbReference>
<name>A0ABV3P428_9ACTN</name>
<dbReference type="InterPro" id="IPR050471">
    <property type="entry name" value="AB_hydrolase"/>
</dbReference>
<dbReference type="Pfam" id="PF00561">
    <property type="entry name" value="Abhydrolase_1"/>
    <property type="match status" value="1"/>
</dbReference>
<dbReference type="RefSeq" id="WP_367636892.1">
    <property type="nucleotide sequence ID" value="NZ_JBFNQN010000003.1"/>
</dbReference>
<dbReference type="SUPFAM" id="SSF53474">
    <property type="entry name" value="alpha/beta-Hydrolases"/>
    <property type="match status" value="1"/>
</dbReference>
<proteinExistence type="predicted"/>
<feature type="domain" description="AB hydrolase-1" evidence="1">
    <location>
        <begin position="35"/>
        <end position="273"/>
    </location>
</feature>
<dbReference type="PANTHER" id="PTHR43433">
    <property type="entry name" value="HYDROLASE, ALPHA/BETA FOLD FAMILY PROTEIN"/>
    <property type="match status" value="1"/>
</dbReference>